<evidence type="ECO:0000313" key="6">
    <source>
        <dbReference type="EMBL" id="KAK2561267.1"/>
    </source>
</evidence>
<dbReference type="SMART" id="SM00115">
    <property type="entry name" value="CASc"/>
    <property type="match status" value="2"/>
</dbReference>
<organism evidence="6 7">
    <name type="scientific">Acropora cervicornis</name>
    <name type="common">Staghorn coral</name>
    <dbReference type="NCBI Taxonomy" id="6130"/>
    <lineage>
        <taxon>Eukaryota</taxon>
        <taxon>Metazoa</taxon>
        <taxon>Cnidaria</taxon>
        <taxon>Anthozoa</taxon>
        <taxon>Hexacorallia</taxon>
        <taxon>Scleractinia</taxon>
        <taxon>Astrocoeniina</taxon>
        <taxon>Acroporidae</taxon>
        <taxon>Acropora</taxon>
    </lineage>
</organism>
<reference evidence="6" key="2">
    <citation type="journal article" date="2023" name="Science">
        <title>Genomic signatures of disease resistance in endangered staghorn corals.</title>
        <authorList>
            <person name="Vollmer S.V."/>
            <person name="Selwyn J.D."/>
            <person name="Despard B.A."/>
            <person name="Roesel C.L."/>
        </authorList>
    </citation>
    <scope>NUCLEOTIDE SEQUENCE</scope>
    <source>
        <strain evidence="6">K2</strain>
    </source>
</reference>
<keyword evidence="7" id="KW-1185">Reference proteome</keyword>
<evidence type="ECO:0000259" key="5">
    <source>
        <dbReference type="PROSITE" id="PS50208"/>
    </source>
</evidence>
<accession>A0AAD9QHD8</accession>
<dbReference type="PANTHER" id="PTHR48169:SF7">
    <property type="entry name" value="CASPASE 10"/>
    <property type="match status" value="1"/>
</dbReference>
<dbReference type="SUPFAM" id="SSF52129">
    <property type="entry name" value="Caspase-like"/>
    <property type="match status" value="2"/>
</dbReference>
<keyword evidence="2" id="KW-0053">Apoptosis</keyword>
<evidence type="ECO:0000256" key="2">
    <source>
        <dbReference type="ARBA" id="ARBA00022703"/>
    </source>
</evidence>
<comment type="similarity">
    <text evidence="1 3">Belongs to the peptidase C14A family.</text>
</comment>
<evidence type="ECO:0000256" key="1">
    <source>
        <dbReference type="ARBA" id="ARBA00010134"/>
    </source>
</evidence>
<dbReference type="Gene3D" id="3.30.70.1470">
    <property type="entry name" value="Caspase-like"/>
    <property type="match status" value="1"/>
</dbReference>
<protein>
    <submittedName>
        <fullName evidence="6">Caspase-3</fullName>
    </submittedName>
</protein>
<comment type="caution">
    <text evidence="6">The sequence shown here is derived from an EMBL/GenBank/DDBJ whole genome shotgun (WGS) entry which is preliminary data.</text>
</comment>
<dbReference type="InterPro" id="IPR015917">
    <property type="entry name" value="Pept_C14A"/>
</dbReference>
<dbReference type="InterPro" id="IPR011600">
    <property type="entry name" value="Pept_C14_caspase"/>
</dbReference>
<dbReference type="PROSITE" id="PS50208">
    <property type="entry name" value="CASPASE_P20"/>
    <property type="match status" value="2"/>
</dbReference>
<proteinExistence type="inferred from homology"/>
<dbReference type="GO" id="GO:0006915">
    <property type="term" value="P:apoptotic process"/>
    <property type="evidence" value="ECO:0007669"/>
    <property type="project" value="UniProtKB-KW"/>
</dbReference>
<dbReference type="InterPro" id="IPR001309">
    <property type="entry name" value="Pept_C14_p20"/>
</dbReference>
<dbReference type="GO" id="GO:0043067">
    <property type="term" value="P:regulation of programmed cell death"/>
    <property type="evidence" value="ECO:0007669"/>
    <property type="project" value="UniProtKB-ARBA"/>
</dbReference>
<name>A0AAD9QHD8_ACRCE</name>
<dbReference type="PANTHER" id="PTHR48169">
    <property type="entry name" value="DED DOMAIN-CONTAINING PROTEIN"/>
    <property type="match status" value="1"/>
</dbReference>
<sequence length="519" mass="58845">MNRPGICLLINNVEDSAHEENLLTHLFSSLAFNVAVERRLSMMEINEVAQQFAKRDHSGSDSFVFILLSQCGPGEPIVGVDGREVILKQVMSEFRPCRNASLKNKPKLFFVLKFVDFRTQSKKRRNGGTEFCTDVNIALPNSCNTSLQEVCPGEADFLLTCATSPIVEGKKIKQPQHSFIEMMVNAVSRYHQTYDLLEMLTLLNHWTGNLHKKNGQSNVMVPYVTHTLRHKVCFDSVRTHEPQISTQSSIPGLPSLSSYEEHKTECPGYCVIINNRQFQGNEMTYREGSEQDVERLRNLFESLRFEVIIKRDLKRDQIEGVAQEYGGKKHDKFVAFVLIIMSHGDDEDCILGVDNKPVSVRALMREFKAEKCPSLKGKPKILIIQTCRGSRQCDVERLGDFVQSINADPTEFDLPDNCVGPFSLDSSLSKSVFPPETDFLLAFATVPGYVSFRSPTSGAFFIQELVEVIEKYHGSHHLLDMLTEVTRRVIDHQNREFDPARDRVQVPAPTHTLTKLLYL</sequence>
<dbReference type="Pfam" id="PF00656">
    <property type="entry name" value="Peptidase_C14"/>
    <property type="match status" value="2"/>
</dbReference>
<evidence type="ECO:0000313" key="7">
    <source>
        <dbReference type="Proteomes" id="UP001249851"/>
    </source>
</evidence>
<reference evidence="6" key="1">
    <citation type="journal article" date="2023" name="G3 (Bethesda)">
        <title>Whole genome assembly and annotation of the endangered Caribbean coral Acropora cervicornis.</title>
        <authorList>
            <person name="Selwyn J.D."/>
            <person name="Vollmer S.V."/>
        </authorList>
    </citation>
    <scope>NUCLEOTIDE SEQUENCE</scope>
    <source>
        <strain evidence="6">K2</strain>
    </source>
</reference>
<dbReference type="GO" id="GO:0051604">
    <property type="term" value="P:protein maturation"/>
    <property type="evidence" value="ECO:0007669"/>
    <property type="project" value="UniProtKB-ARBA"/>
</dbReference>
<dbReference type="PRINTS" id="PR00376">
    <property type="entry name" value="IL1BCENZYME"/>
</dbReference>
<dbReference type="InterPro" id="IPR002138">
    <property type="entry name" value="Pept_C14_p10"/>
</dbReference>
<evidence type="ECO:0000256" key="3">
    <source>
        <dbReference type="RuleBase" id="RU003971"/>
    </source>
</evidence>
<feature type="domain" description="Caspase family p10" evidence="4">
    <location>
        <begin position="429"/>
        <end position="519"/>
    </location>
</feature>
<feature type="domain" description="Caspase family p20" evidence="5">
    <location>
        <begin position="268"/>
        <end position="391"/>
    </location>
</feature>
<dbReference type="CDD" id="cd00032">
    <property type="entry name" value="CASc"/>
    <property type="match status" value="1"/>
</dbReference>
<dbReference type="AlphaFoldDB" id="A0AAD9QHD8"/>
<dbReference type="GO" id="GO:0004197">
    <property type="term" value="F:cysteine-type endopeptidase activity"/>
    <property type="evidence" value="ECO:0007669"/>
    <property type="project" value="InterPro"/>
</dbReference>
<feature type="domain" description="Caspase family p20" evidence="5">
    <location>
        <begin position="23"/>
        <end position="111"/>
    </location>
</feature>
<dbReference type="GO" id="GO:0006508">
    <property type="term" value="P:proteolysis"/>
    <property type="evidence" value="ECO:0007669"/>
    <property type="project" value="InterPro"/>
</dbReference>
<evidence type="ECO:0000259" key="4">
    <source>
        <dbReference type="PROSITE" id="PS50207"/>
    </source>
</evidence>
<dbReference type="EMBL" id="JARQWQ010000033">
    <property type="protein sequence ID" value="KAK2561267.1"/>
    <property type="molecule type" value="Genomic_DNA"/>
</dbReference>
<dbReference type="InterPro" id="IPR029030">
    <property type="entry name" value="Caspase-like_dom_sf"/>
</dbReference>
<gene>
    <name evidence="6" type="ORF">P5673_015746</name>
</gene>
<dbReference type="PROSITE" id="PS50207">
    <property type="entry name" value="CASPASE_P10"/>
    <property type="match status" value="1"/>
</dbReference>
<dbReference type="GO" id="GO:0005737">
    <property type="term" value="C:cytoplasm"/>
    <property type="evidence" value="ECO:0007669"/>
    <property type="project" value="UniProtKB-ARBA"/>
</dbReference>
<dbReference type="Gene3D" id="3.40.50.1460">
    <property type="match status" value="2"/>
</dbReference>
<dbReference type="Proteomes" id="UP001249851">
    <property type="component" value="Unassembled WGS sequence"/>
</dbReference>